<sequence>MGCSAAKNLTVEHLDGSKVTELTPQNGDSEPRKVSIPRGVSDIPVIESTEPKTEVLGDETLNNMHETVNGLSFEIPADDDQGGDSIIKKHPPKRFQKLEDQQTHPTLSLVQLQEKLDEAEIRRQQILQQRIQSAKHRNILRKQASVNSNSAENGVDYLKVPEDVPPAVVNPYDVSYV</sequence>
<dbReference type="AlphaFoldDB" id="A0AAW1JGF7"/>
<feature type="region of interest" description="Disordered" evidence="1">
    <location>
        <begin position="16"/>
        <end position="36"/>
    </location>
</feature>
<evidence type="ECO:0000313" key="2">
    <source>
        <dbReference type="EMBL" id="KAK9702976.1"/>
    </source>
</evidence>
<evidence type="ECO:0000313" key="3">
    <source>
        <dbReference type="Proteomes" id="UP001458880"/>
    </source>
</evidence>
<protein>
    <submittedName>
        <fullName evidence="2">Uncharacterized protein</fullName>
    </submittedName>
</protein>
<reference evidence="2 3" key="1">
    <citation type="journal article" date="2024" name="BMC Genomics">
        <title>De novo assembly and annotation of Popillia japonica's genome with initial clues to its potential as an invasive pest.</title>
        <authorList>
            <person name="Cucini C."/>
            <person name="Boschi S."/>
            <person name="Funari R."/>
            <person name="Cardaioli E."/>
            <person name="Iannotti N."/>
            <person name="Marturano G."/>
            <person name="Paoli F."/>
            <person name="Bruttini M."/>
            <person name="Carapelli A."/>
            <person name="Frati F."/>
            <person name="Nardi F."/>
        </authorList>
    </citation>
    <scope>NUCLEOTIDE SEQUENCE [LARGE SCALE GENOMIC DNA]</scope>
    <source>
        <strain evidence="2">DMR45628</strain>
    </source>
</reference>
<dbReference type="Proteomes" id="UP001458880">
    <property type="component" value="Unassembled WGS sequence"/>
</dbReference>
<proteinExistence type="predicted"/>
<dbReference type="EMBL" id="JASPKY010000379">
    <property type="protein sequence ID" value="KAK9702976.1"/>
    <property type="molecule type" value="Genomic_DNA"/>
</dbReference>
<keyword evidence="3" id="KW-1185">Reference proteome</keyword>
<accession>A0AAW1JGF7</accession>
<name>A0AAW1JGF7_POPJA</name>
<organism evidence="2 3">
    <name type="scientific">Popillia japonica</name>
    <name type="common">Japanese beetle</name>
    <dbReference type="NCBI Taxonomy" id="7064"/>
    <lineage>
        <taxon>Eukaryota</taxon>
        <taxon>Metazoa</taxon>
        <taxon>Ecdysozoa</taxon>
        <taxon>Arthropoda</taxon>
        <taxon>Hexapoda</taxon>
        <taxon>Insecta</taxon>
        <taxon>Pterygota</taxon>
        <taxon>Neoptera</taxon>
        <taxon>Endopterygota</taxon>
        <taxon>Coleoptera</taxon>
        <taxon>Polyphaga</taxon>
        <taxon>Scarabaeiformia</taxon>
        <taxon>Scarabaeidae</taxon>
        <taxon>Rutelinae</taxon>
        <taxon>Popillia</taxon>
    </lineage>
</organism>
<evidence type="ECO:0000256" key="1">
    <source>
        <dbReference type="SAM" id="MobiDB-lite"/>
    </source>
</evidence>
<gene>
    <name evidence="2" type="ORF">QE152_g29625</name>
</gene>
<comment type="caution">
    <text evidence="2">The sequence shown here is derived from an EMBL/GenBank/DDBJ whole genome shotgun (WGS) entry which is preliminary data.</text>
</comment>